<keyword evidence="14" id="KW-1185">Reference proteome</keyword>
<proteinExistence type="inferred from homology"/>
<evidence type="ECO:0000256" key="6">
    <source>
        <dbReference type="ARBA" id="ARBA00022792"/>
    </source>
</evidence>
<dbReference type="PANTHER" id="PTHR45760">
    <property type="entry name" value="FI19922P1-RELATED"/>
    <property type="match status" value="1"/>
</dbReference>
<comment type="caution">
    <text evidence="13">The sequence shown here is derived from an EMBL/GenBank/DDBJ whole genome shotgun (WGS) entry which is preliminary data.</text>
</comment>
<keyword evidence="5" id="KW-0677">Repeat</keyword>
<accession>A0A0V0QXF0</accession>
<sequence>MTSVNNINYFFFYEKTKQILEKTLKLKESSFNNNKNNKNKIQQDESKYYAQNNKNALFYFLSALIARGITTSITLPLEYLRMLEIGSQKNNQVSSLFKNLKNLSFKERFRSLFSGYKITMQRDLSFSGIYWALVEKTRYNLDQLINSRLVENEVERILLINTVTGMLCGSVTSVLTLPLDNLKTRIQLEKKKKNDLLEGRKTSNSTIKQLYRMEQQEGFKSLFVGIGPRITKAASHCAIYLSLYEIFLNVLQKKDCFY</sequence>
<organism evidence="13 14">
    <name type="scientific">Pseudocohnilembus persalinus</name>
    <name type="common">Ciliate</name>
    <dbReference type="NCBI Taxonomy" id="266149"/>
    <lineage>
        <taxon>Eukaryota</taxon>
        <taxon>Sar</taxon>
        <taxon>Alveolata</taxon>
        <taxon>Ciliophora</taxon>
        <taxon>Intramacronucleata</taxon>
        <taxon>Oligohymenophorea</taxon>
        <taxon>Scuticociliatia</taxon>
        <taxon>Philasterida</taxon>
        <taxon>Pseudocohnilembidae</taxon>
        <taxon>Pseudocohnilembus</taxon>
    </lineage>
</organism>
<dbReference type="InterPro" id="IPR023395">
    <property type="entry name" value="MCP_dom_sf"/>
</dbReference>
<evidence type="ECO:0000256" key="8">
    <source>
        <dbReference type="ARBA" id="ARBA00023128"/>
    </source>
</evidence>
<protein>
    <submittedName>
        <fullName evidence="13">Mitochondrial carrier domain</fullName>
    </submittedName>
</protein>
<keyword evidence="6" id="KW-0999">Mitochondrion inner membrane</keyword>
<evidence type="ECO:0000256" key="7">
    <source>
        <dbReference type="ARBA" id="ARBA00022989"/>
    </source>
</evidence>
<evidence type="ECO:0000256" key="9">
    <source>
        <dbReference type="ARBA" id="ARBA00023136"/>
    </source>
</evidence>
<keyword evidence="3 11" id="KW-0813">Transport</keyword>
<dbReference type="PANTHER" id="PTHR45760:SF2">
    <property type="entry name" value="FI19922P1-RELATED"/>
    <property type="match status" value="1"/>
</dbReference>
<evidence type="ECO:0000256" key="5">
    <source>
        <dbReference type="ARBA" id="ARBA00022737"/>
    </source>
</evidence>
<dbReference type="PROSITE" id="PS50920">
    <property type="entry name" value="SOLCAR"/>
    <property type="match status" value="2"/>
</dbReference>
<dbReference type="AlphaFoldDB" id="A0A0V0QXF0"/>
<dbReference type="OrthoDB" id="409586at2759"/>
<dbReference type="GO" id="GO:0005743">
    <property type="term" value="C:mitochondrial inner membrane"/>
    <property type="evidence" value="ECO:0007669"/>
    <property type="project" value="UniProtKB-SubCell"/>
</dbReference>
<feature type="repeat" description="Solcar" evidence="10">
    <location>
        <begin position="156"/>
        <end position="250"/>
    </location>
</feature>
<evidence type="ECO:0000256" key="1">
    <source>
        <dbReference type="ARBA" id="ARBA00004448"/>
    </source>
</evidence>
<evidence type="ECO:0000256" key="4">
    <source>
        <dbReference type="ARBA" id="ARBA00022692"/>
    </source>
</evidence>
<evidence type="ECO:0000256" key="11">
    <source>
        <dbReference type="RuleBase" id="RU000488"/>
    </source>
</evidence>
<keyword evidence="4 10" id="KW-0812">Transmembrane</keyword>
<comment type="similarity">
    <text evidence="2 11">Belongs to the mitochondrial carrier (TC 2.A.29) family.</text>
</comment>
<keyword evidence="9 10" id="KW-0472">Membrane</keyword>
<reference evidence="13 14" key="1">
    <citation type="journal article" date="2015" name="Sci. Rep.">
        <title>Genome of the facultative scuticociliatosis pathogen Pseudocohnilembus persalinus provides insight into its virulence through horizontal gene transfer.</title>
        <authorList>
            <person name="Xiong J."/>
            <person name="Wang G."/>
            <person name="Cheng J."/>
            <person name="Tian M."/>
            <person name="Pan X."/>
            <person name="Warren A."/>
            <person name="Jiang C."/>
            <person name="Yuan D."/>
            <person name="Miao W."/>
        </authorList>
    </citation>
    <scope>NUCLEOTIDE SEQUENCE [LARGE SCALE GENOMIC DNA]</scope>
    <source>
        <strain evidence="13">36N120E</strain>
    </source>
</reference>
<dbReference type="SUPFAM" id="SSF103506">
    <property type="entry name" value="Mitochondrial carrier"/>
    <property type="match status" value="1"/>
</dbReference>
<keyword evidence="8" id="KW-0496">Mitochondrion</keyword>
<evidence type="ECO:0000256" key="3">
    <source>
        <dbReference type="ARBA" id="ARBA00022448"/>
    </source>
</evidence>
<dbReference type="Pfam" id="PF00153">
    <property type="entry name" value="Mito_carr"/>
    <property type="match status" value="2"/>
</dbReference>
<comment type="subcellular location">
    <subcellularLocation>
        <location evidence="1">Mitochondrion inner membrane</location>
        <topology evidence="1">Multi-pass membrane protein</topology>
    </subcellularLocation>
</comment>
<dbReference type="InParanoid" id="A0A0V0QXF0"/>
<dbReference type="Proteomes" id="UP000054937">
    <property type="component" value="Unassembled WGS sequence"/>
</dbReference>
<dbReference type="InterPro" id="IPR018108">
    <property type="entry name" value="MCP_transmembrane"/>
</dbReference>
<keyword evidence="7 12" id="KW-1133">Transmembrane helix</keyword>
<feature type="transmembrane region" description="Helical" evidence="12">
    <location>
        <begin position="56"/>
        <end position="80"/>
    </location>
</feature>
<feature type="repeat" description="Solcar" evidence="10">
    <location>
        <begin position="54"/>
        <end position="140"/>
    </location>
</feature>
<dbReference type="Gene3D" id="1.50.40.10">
    <property type="entry name" value="Mitochondrial carrier domain"/>
    <property type="match status" value="1"/>
</dbReference>
<evidence type="ECO:0000256" key="10">
    <source>
        <dbReference type="PROSITE-ProRule" id="PRU00282"/>
    </source>
</evidence>
<evidence type="ECO:0000256" key="2">
    <source>
        <dbReference type="ARBA" id="ARBA00006375"/>
    </source>
</evidence>
<gene>
    <name evidence="13" type="ORF">PPERSA_05239</name>
</gene>
<name>A0A0V0QXF0_PSEPJ</name>
<dbReference type="InterPro" id="IPR045315">
    <property type="entry name" value="Mtm1-like"/>
</dbReference>
<dbReference type="EMBL" id="LDAU01000088">
    <property type="protein sequence ID" value="KRX07075.1"/>
    <property type="molecule type" value="Genomic_DNA"/>
</dbReference>
<evidence type="ECO:0000256" key="12">
    <source>
        <dbReference type="SAM" id="Phobius"/>
    </source>
</evidence>
<evidence type="ECO:0000313" key="14">
    <source>
        <dbReference type="Proteomes" id="UP000054937"/>
    </source>
</evidence>
<evidence type="ECO:0000313" key="13">
    <source>
        <dbReference type="EMBL" id="KRX07075.1"/>
    </source>
</evidence>
<dbReference type="GO" id="GO:1990542">
    <property type="term" value="P:mitochondrial transmembrane transport"/>
    <property type="evidence" value="ECO:0007669"/>
    <property type="project" value="InterPro"/>
</dbReference>